<evidence type="ECO:0000256" key="1">
    <source>
        <dbReference type="ARBA" id="ARBA00004127"/>
    </source>
</evidence>
<accession>A0A0F5JEA5</accession>
<keyword evidence="8" id="KW-1185">Reference proteome</keyword>
<name>A0A0F5JEA5_9BACT</name>
<dbReference type="RefSeq" id="WP_028726249.1">
    <property type="nucleotide sequence ID" value="NZ_AUAE01000008.1"/>
</dbReference>
<dbReference type="Proteomes" id="UP000033035">
    <property type="component" value="Unassembled WGS sequence"/>
</dbReference>
<reference evidence="7 8" key="1">
    <citation type="submission" date="2013-04" db="EMBL/GenBank/DDBJ databases">
        <title>The Genome Sequence of Parabacteroides gordonii DSM 23371.</title>
        <authorList>
            <consortium name="The Broad Institute Genomics Platform"/>
            <person name="Earl A."/>
            <person name="Ward D."/>
            <person name="Feldgarden M."/>
            <person name="Gevers D."/>
            <person name="Martens E."/>
            <person name="Sakamoto M."/>
            <person name="Benno Y."/>
            <person name="Suzuki N."/>
            <person name="Matsunaga N."/>
            <person name="Koshihara K."/>
            <person name="Seki M."/>
            <person name="Komiya H."/>
            <person name="Walker B."/>
            <person name="Young S."/>
            <person name="Zeng Q."/>
            <person name="Gargeya S."/>
            <person name="Fitzgerald M."/>
            <person name="Haas B."/>
            <person name="Abouelleil A."/>
            <person name="Allen A.W."/>
            <person name="Alvarado L."/>
            <person name="Arachchi H.M."/>
            <person name="Berlin A.M."/>
            <person name="Chapman S.B."/>
            <person name="Gainer-Dewar J."/>
            <person name="Goldberg J."/>
            <person name="Griggs A."/>
            <person name="Gujja S."/>
            <person name="Hansen M."/>
            <person name="Howarth C."/>
            <person name="Imamovic A."/>
            <person name="Ireland A."/>
            <person name="Larimer J."/>
            <person name="McCowan C."/>
            <person name="Murphy C."/>
            <person name="Pearson M."/>
            <person name="Poon T.W."/>
            <person name="Priest M."/>
            <person name="Roberts A."/>
            <person name="Saif S."/>
            <person name="Shea T."/>
            <person name="Sisk P."/>
            <person name="Sykes S."/>
            <person name="Wortman J."/>
            <person name="Nusbaum C."/>
            <person name="Birren B."/>
        </authorList>
    </citation>
    <scope>NUCLEOTIDE SEQUENCE [LARGE SCALE GENOMIC DNA]</scope>
    <source>
        <strain evidence="7 8">MS-1</strain>
    </source>
</reference>
<dbReference type="Pfam" id="PF06803">
    <property type="entry name" value="DUF1232"/>
    <property type="match status" value="1"/>
</dbReference>
<evidence type="ECO:0000313" key="7">
    <source>
        <dbReference type="EMBL" id="KKB55797.1"/>
    </source>
</evidence>
<comment type="subcellular location">
    <subcellularLocation>
        <location evidence="1">Endomembrane system</location>
        <topology evidence="1">Multi-pass membrane protein</topology>
    </subcellularLocation>
</comment>
<protein>
    <recommendedName>
        <fullName evidence="6">DUF1232 domain-containing protein</fullName>
    </recommendedName>
</protein>
<dbReference type="EMBL" id="AQHW01000015">
    <property type="protein sequence ID" value="KKB55797.1"/>
    <property type="molecule type" value="Genomic_DNA"/>
</dbReference>
<evidence type="ECO:0000256" key="3">
    <source>
        <dbReference type="ARBA" id="ARBA00022989"/>
    </source>
</evidence>
<feature type="domain" description="DUF1232" evidence="6">
    <location>
        <begin position="65"/>
        <end position="101"/>
    </location>
</feature>
<dbReference type="PATRIC" id="fig|1203610.3.peg.3334"/>
<proteinExistence type="predicted"/>
<evidence type="ECO:0000313" key="8">
    <source>
        <dbReference type="Proteomes" id="UP000033035"/>
    </source>
</evidence>
<comment type="caution">
    <text evidence="7">The sequence shown here is derived from an EMBL/GenBank/DDBJ whole genome shotgun (WGS) entry which is preliminary data.</text>
</comment>
<keyword evidence="4 5" id="KW-0472">Membrane</keyword>
<dbReference type="AlphaFoldDB" id="A0A0F5JEA5"/>
<evidence type="ECO:0000259" key="6">
    <source>
        <dbReference type="Pfam" id="PF06803"/>
    </source>
</evidence>
<dbReference type="HOGENOM" id="CLU_133088_0_1_10"/>
<evidence type="ECO:0000256" key="4">
    <source>
        <dbReference type="ARBA" id="ARBA00023136"/>
    </source>
</evidence>
<evidence type="ECO:0000256" key="5">
    <source>
        <dbReference type="SAM" id="Phobius"/>
    </source>
</evidence>
<sequence length="131" mass="14872">MNTNRIEDVPFEEVHEIEKYGTYYSDNRLWKKIERVAKKVGATVLLPVFTLYYMLQDDKVSLQHKAYIVGALGYFILPIDLIPDGILPVIGFTDDIAVMTLVLKLVKDSITPEIKARANQRVAEVMGTDNV</sequence>
<keyword evidence="3 5" id="KW-1133">Transmembrane helix</keyword>
<dbReference type="GO" id="GO:0012505">
    <property type="term" value="C:endomembrane system"/>
    <property type="evidence" value="ECO:0007669"/>
    <property type="project" value="UniProtKB-SubCell"/>
</dbReference>
<organism evidence="7 8">
    <name type="scientific">Parabacteroides gordonii MS-1 = DSM 23371</name>
    <dbReference type="NCBI Taxonomy" id="1203610"/>
    <lineage>
        <taxon>Bacteria</taxon>
        <taxon>Pseudomonadati</taxon>
        <taxon>Bacteroidota</taxon>
        <taxon>Bacteroidia</taxon>
        <taxon>Bacteroidales</taxon>
        <taxon>Tannerellaceae</taxon>
        <taxon>Parabacteroides</taxon>
    </lineage>
</organism>
<dbReference type="InterPro" id="IPR010652">
    <property type="entry name" value="DUF1232"/>
</dbReference>
<feature type="transmembrane region" description="Helical" evidence="5">
    <location>
        <begin position="36"/>
        <end position="55"/>
    </location>
</feature>
<dbReference type="InterPro" id="IPR016983">
    <property type="entry name" value="UCP031804"/>
</dbReference>
<keyword evidence="2 5" id="KW-0812">Transmembrane</keyword>
<dbReference type="PIRSF" id="PIRSF031804">
    <property type="entry name" value="UCP031804"/>
    <property type="match status" value="1"/>
</dbReference>
<gene>
    <name evidence="7" type="ORF">HMPREF1536_03272</name>
</gene>
<evidence type="ECO:0000256" key="2">
    <source>
        <dbReference type="ARBA" id="ARBA00022692"/>
    </source>
</evidence>
<dbReference type="STRING" id="1203610.HMPREF1536_03272"/>